<evidence type="ECO:0000313" key="2">
    <source>
        <dbReference type="EMBL" id="KAH7944704.1"/>
    </source>
</evidence>
<dbReference type="AlphaFoldDB" id="A0A9J6CWH7"/>
<proteinExistence type="predicted"/>
<accession>A0A9J6CWH7</accession>
<comment type="caution">
    <text evidence="2">The sequence shown here is derived from an EMBL/GenBank/DDBJ whole genome shotgun (WGS) entry which is preliminary data.</text>
</comment>
<gene>
    <name evidence="2" type="ORF">HPB51_028577</name>
</gene>
<reference evidence="2" key="1">
    <citation type="journal article" date="2020" name="Cell">
        <title>Large-Scale Comparative Analyses of Tick Genomes Elucidate Their Genetic Diversity and Vector Capacities.</title>
        <authorList>
            <consortium name="Tick Genome and Microbiome Consortium (TIGMIC)"/>
            <person name="Jia N."/>
            <person name="Wang J."/>
            <person name="Shi W."/>
            <person name="Du L."/>
            <person name="Sun Y."/>
            <person name="Zhan W."/>
            <person name="Jiang J.F."/>
            <person name="Wang Q."/>
            <person name="Zhang B."/>
            <person name="Ji P."/>
            <person name="Bell-Sakyi L."/>
            <person name="Cui X.M."/>
            <person name="Yuan T.T."/>
            <person name="Jiang B.G."/>
            <person name="Yang W.F."/>
            <person name="Lam T.T."/>
            <person name="Chang Q.C."/>
            <person name="Ding S.J."/>
            <person name="Wang X.J."/>
            <person name="Zhu J.G."/>
            <person name="Ruan X.D."/>
            <person name="Zhao L."/>
            <person name="Wei J.T."/>
            <person name="Ye R.Z."/>
            <person name="Que T.C."/>
            <person name="Du C.H."/>
            <person name="Zhou Y.H."/>
            <person name="Cheng J.X."/>
            <person name="Dai P.F."/>
            <person name="Guo W.B."/>
            <person name="Han X.H."/>
            <person name="Huang E.J."/>
            <person name="Li L.F."/>
            <person name="Wei W."/>
            <person name="Gao Y.C."/>
            <person name="Liu J.Z."/>
            <person name="Shao H.Z."/>
            <person name="Wang X."/>
            <person name="Wang C.C."/>
            <person name="Yang T.C."/>
            <person name="Huo Q.B."/>
            <person name="Li W."/>
            <person name="Chen H.Y."/>
            <person name="Chen S.E."/>
            <person name="Zhou L.G."/>
            <person name="Ni X.B."/>
            <person name="Tian J.H."/>
            <person name="Sheng Y."/>
            <person name="Liu T."/>
            <person name="Pan Y.S."/>
            <person name="Xia L.Y."/>
            <person name="Li J."/>
            <person name="Zhao F."/>
            <person name="Cao W.C."/>
        </authorList>
    </citation>
    <scope>NUCLEOTIDE SEQUENCE</scope>
    <source>
        <strain evidence="2">Rmic-2018</strain>
    </source>
</reference>
<dbReference type="Proteomes" id="UP000821866">
    <property type="component" value="Unassembled WGS sequence"/>
</dbReference>
<keyword evidence="3" id="KW-1185">Reference proteome</keyword>
<sequence>MSNSKCKRLGAGKSNISSLKSAEGEDEFEADEFFDHETRKPKLTKQSAVDIMTQLRHFLRERGPFEEHDLRKALSISQVLMILDMHGTSTVFLDHFPLFEVIYEDLYTFMYYNCTDDEDDHLAETFTEFFNDGILQDARAAERVRQEKSVLSSESSVCLLARGGGDNEPATCRTKNASSQIP</sequence>
<feature type="region of interest" description="Disordered" evidence="1">
    <location>
        <begin position="1"/>
        <end position="25"/>
    </location>
</feature>
<protein>
    <submittedName>
        <fullName evidence="2">Uncharacterized protein</fullName>
    </submittedName>
</protein>
<reference evidence="2" key="2">
    <citation type="submission" date="2021-09" db="EMBL/GenBank/DDBJ databases">
        <authorList>
            <person name="Jia N."/>
            <person name="Wang J."/>
            <person name="Shi W."/>
            <person name="Du L."/>
            <person name="Sun Y."/>
            <person name="Zhan W."/>
            <person name="Jiang J."/>
            <person name="Wang Q."/>
            <person name="Zhang B."/>
            <person name="Ji P."/>
            <person name="Sakyi L.B."/>
            <person name="Cui X."/>
            <person name="Yuan T."/>
            <person name="Jiang B."/>
            <person name="Yang W."/>
            <person name="Lam T.T.-Y."/>
            <person name="Chang Q."/>
            <person name="Ding S."/>
            <person name="Wang X."/>
            <person name="Zhu J."/>
            <person name="Ruan X."/>
            <person name="Zhao L."/>
            <person name="Wei J."/>
            <person name="Que T."/>
            <person name="Du C."/>
            <person name="Cheng J."/>
            <person name="Dai P."/>
            <person name="Han X."/>
            <person name="Huang E."/>
            <person name="Gao Y."/>
            <person name="Liu J."/>
            <person name="Shao H."/>
            <person name="Ye R."/>
            <person name="Li L."/>
            <person name="Wei W."/>
            <person name="Wang X."/>
            <person name="Wang C."/>
            <person name="Huo Q."/>
            <person name="Li W."/>
            <person name="Guo W."/>
            <person name="Chen H."/>
            <person name="Chen S."/>
            <person name="Zhou L."/>
            <person name="Zhou L."/>
            <person name="Ni X."/>
            <person name="Tian J."/>
            <person name="Zhou Y."/>
            <person name="Sheng Y."/>
            <person name="Liu T."/>
            <person name="Pan Y."/>
            <person name="Xia L."/>
            <person name="Li J."/>
            <person name="Zhao F."/>
            <person name="Cao W."/>
        </authorList>
    </citation>
    <scope>NUCLEOTIDE SEQUENCE</scope>
    <source>
        <strain evidence="2">Rmic-2018</strain>
        <tissue evidence="2">Larvae</tissue>
    </source>
</reference>
<dbReference type="VEuPathDB" id="VectorBase:LOC119186308"/>
<feature type="compositionally biased region" description="Basic residues" evidence="1">
    <location>
        <begin position="1"/>
        <end position="10"/>
    </location>
</feature>
<evidence type="ECO:0000256" key="1">
    <source>
        <dbReference type="SAM" id="MobiDB-lite"/>
    </source>
</evidence>
<name>A0A9J6CWH7_RHIMP</name>
<organism evidence="2 3">
    <name type="scientific">Rhipicephalus microplus</name>
    <name type="common">Cattle tick</name>
    <name type="synonym">Boophilus microplus</name>
    <dbReference type="NCBI Taxonomy" id="6941"/>
    <lineage>
        <taxon>Eukaryota</taxon>
        <taxon>Metazoa</taxon>
        <taxon>Ecdysozoa</taxon>
        <taxon>Arthropoda</taxon>
        <taxon>Chelicerata</taxon>
        <taxon>Arachnida</taxon>
        <taxon>Acari</taxon>
        <taxon>Parasitiformes</taxon>
        <taxon>Ixodida</taxon>
        <taxon>Ixodoidea</taxon>
        <taxon>Ixodidae</taxon>
        <taxon>Rhipicephalinae</taxon>
        <taxon>Rhipicephalus</taxon>
        <taxon>Boophilus</taxon>
    </lineage>
</organism>
<dbReference type="EMBL" id="JABSTU010005373">
    <property type="protein sequence ID" value="KAH7944704.1"/>
    <property type="molecule type" value="Genomic_DNA"/>
</dbReference>
<evidence type="ECO:0000313" key="3">
    <source>
        <dbReference type="Proteomes" id="UP000821866"/>
    </source>
</evidence>